<dbReference type="EMBL" id="NKCL01000064">
    <property type="protein sequence ID" value="RSL84668.1"/>
    <property type="molecule type" value="Genomic_DNA"/>
</dbReference>
<reference evidence="1 2" key="1">
    <citation type="submission" date="2017-06" db="EMBL/GenBank/DDBJ databases">
        <title>Comparative genomic analysis of Ambrosia Fusariam Clade fungi.</title>
        <authorList>
            <person name="Stajich J.E."/>
            <person name="Carrillo J."/>
            <person name="Kijimoto T."/>
            <person name="Eskalen A."/>
            <person name="O'Donnell K."/>
            <person name="Kasson M."/>
        </authorList>
    </citation>
    <scope>NUCLEOTIDE SEQUENCE [LARGE SCALE GENOMIC DNA]</scope>
    <source>
        <strain evidence="1 2">NRRL62606</strain>
    </source>
</reference>
<gene>
    <name evidence="1" type="ORF">CEP51_003787</name>
</gene>
<comment type="caution">
    <text evidence="1">The sequence shown here is derived from an EMBL/GenBank/DDBJ whole genome shotgun (WGS) entry which is preliminary data.</text>
</comment>
<evidence type="ECO:0000313" key="2">
    <source>
        <dbReference type="Proteomes" id="UP000287972"/>
    </source>
</evidence>
<name>A0A428S4C2_9HYPO</name>
<dbReference type="AlphaFoldDB" id="A0A428S4C2"/>
<proteinExistence type="predicted"/>
<organism evidence="1 2">
    <name type="scientific">Fusarium floridanum</name>
    <dbReference type="NCBI Taxonomy" id="1325733"/>
    <lineage>
        <taxon>Eukaryota</taxon>
        <taxon>Fungi</taxon>
        <taxon>Dikarya</taxon>
        <taxon>Ascomycota</taxon>
        <taxon>Pezizomycotina</taxon>
        <taxon>Sordariomycetes</taxon>
        <taxon>Hypocreomycetidae</taxon>
        <taxon>Hypocreales</taxon>
        <taxon>Nectriaceae</taxon>
        <taxon>Fusarium</taxon>
        <taxon>Fusarium solani species complex</taxon>
    </lineage>
</organism>
<evidence type="ECO:0000313" key="1">
    <source>
        <dbReference type="EMBL" id="RSL84668.1"/>
    </source>
</evidence>
<dbReference type="Proteomes" id="UP000287972">
    <property type="component" value="Unassembled WGS sequence"/>
</dbReference>
<protein>
    <submittedName>
        <fullName evidence="1">Uncharacterized protein</fullName>
    </submittedName>
</protein>
<accession>A0A428S4C2</accession>
<sequence length="174" mass="19115">MIRIADMDGDAQADFLAVDGDGSIRMWKNLGIAGTKEGVVVGTGVGKPGSKIRSISNFYEVLNREELIEKTSEDVDIEEPLAEYAFNTFSDSLEVNKEDLVDALLLTISQCSVVRCRGTLSRSHGTRRDECGEESSGSCNVASEWESAYVQDPICIYVRTCKITRGERRNHVGS</sequence>
<keyword evidence="2" id="KW-1185">Reference proteome</keyword>